<sequence>MKGERYLIVLGAAGIGASQLLRIRAAIDGAGLRWLIDRSDLICATDSAQVQSIGAPCDGMIIGDIFTTDMTARGLAELRATDGLDCARSGGATLIDEYWGSYVAVIAAQNGGPSCIVRAPLGRLALYHLRDGALLYAASDVDLLLRASAHRPAINWGMIDRHLKADQLRTPETGLAGVTELLPGFRLTPDGRAEMLWDPSRYYAHHSNDDYRELPAQIRTITDFCVGTWAQRYGRIVLGVSGGLDSSIIAASAHAQGAHLSCLTLATSDPAGDERDYAKALTDHLGIHLFEFNEDPAEIDLHRSASAHLPRPVARSFGQTGDRHNLEVARAEAANAFFSGAGGDNVFCYLRSVAPLADRLLADGIGRRSWRTALDIAALTGAGAWEVCRRGIARARRRRSAYRWPIDGSFLAGASDEAAGMSHPWLEAALHLPPGKQNHIALLLNIQNHLDGYGREEVLPCIAPLLSQPLVELCLSVPSWVWLEGGLNRAPVRQAYTDALPDLILARHSKGTPDPFIIEIFERHRATIRDMLLGGLLAGQGLLDTEAIEQATHDDRPVRDLAYFRLIKLVDVEAWLRSWSA</sequence>
<dbReference type="InterPro" id="IPR014729">
    <property type="entry name" value="Rossmann-like_a/b/a_fold"/>
</dbReference>
<dbReference type="PANTHER" id="PTHR43284:SF1">
    <property type="entry name" value="ASPARAGINE SYNTHETASE"/>
    <property type="match status" value="1"/>
</dbReference>
<comment type="pathway">
    <text evidence="1">Amino-acid biosynthesis; L-asparagine biosynthesis; L-asparagine from L-aspartate (L-Gln route): step 1/1.</text>
</comment>
<dbReference type="RefSeq" id="WP_303543461.1">
    <property type="nucleotide sequence ID" value="NZ_JAUOTP010000006.1"/>
</dbReference>
<name>A0ABT8YAR0_9SPHN</name>
<dbReference type="Proteomes" id="UP001169764">
    <property type="component" value="Unassembled WGS sequence"/>
</dbReference>
<feature type="domain" description="Asparagine synthetase" evidence="4">
    <location>
        <begin position="240"/>
        <end position="577"/>
    </location>
</feature>
<gene>
    <name evidence="5" type="ORF">Q4F19_13625</name>
</gene>
<accession>A0ABT8YAR0</accession>
<keyword evidence="6" id="KW-1185">Reference proteome</keyword>
<proteinExistence type="predicted"/>
<dbReference type="EMBL" id="JAUOTP010000006">
    <property type="protein sequence ID" value="MDO6415427.1"/>
    <property type="molecule type" value="Genomic_DNA"/>
</dbReference>
<dbReference type="InterPro" id="IPR001962">
    <property type="entry name" value="Asn_synthase"/>
</dbReference>
<dbReference type="Gene3D" id="3.40.50.620">
    <property type="entry name" value="HUPs"/>
    <property type="match status" value="1"/>
</dbReference>
<evidence type="ECO:0000313" key="5">
    <source>
        <dbReference type="EMBL" id="MDO6415427.1"/>
    </source>
</evidence>
<evidence type="ECO:0000256" key="3">
    <source>
        <dbReference type="ARBA" id="ARBA00048741"/>
    </source>
</evidence>
<evidence type="ECO:0000256" key="2">
    <source>
        <dbReference type="ARBA" id="ARBA00012737"/>
    </source>
</evidence>
<evidence type="ECO:0000313" key="6">
    <source>
        <dbReference type="Proteomes" id="UP001169764"/>
    </source>
</evidence>
<dbReference type="EC" id="6.3.5.4" evidence="2"/>
<dbReference type="InterPro" id="IPR051786">
    <property type="entry name" value="ASN_synthetase/amidase"/>
</dbReference>
<comment type="catalytic activity">
    <reaction evidence="3">
        <text>L-aspartate + L-glutamine + ATP + H2O = L-asparagine + L-glutamate + AMP + diphosphate + H(+)</text>
        <dbReference type="Rhea" id="RHEA:12228"/>
        <dbReference type="ChEBI" id="CHEBI:15377"/>
        <dbReference type="ChEBI" id="CHEBI:15378"/>
        <dbReference type="ChEBI" id="CHEBI:29985"/>
        <dbReference type="ChEBI" id="CHEBI:29991"/>
        <dbReference type="ChEBI" id="CHEBI:30616"/>
        <dbReference type="ChEBI" id="CHEBI:33019"/>
        <dbReference type="ChEBI" id="CHEBI:58048"/>
        <dbReference type="ChEBI" id="CHEBI:58359"/>
        <dbReference type="ChEBI" id="CHEBI:456215"/>
        <dbReference type="EC" id="6.3.5.4"/>
    </reaction>
</comment>
<protein>
    <recommendedName>
        <fullName evidence="2">asparagine synthase (glutamine-hydrolyzing)</fullName>
        <ecNumber evidence="2">6.3.5.4</ecNumber>
    </recommendedName>
</protein>
<reference evidence="5" key="1">
    <citation type="submission" date="2023-07" db="EMBL/GenBank/DDBJ databases">
        <authorList>
            <person name="Kim M."/>
        </authorList>
    </citation>
    <scope>NUCLEOTIDE SEQUENCE</scope>
    <source>
        <strain evidence="5">BIUV-7</strain>
    </source>
</reference>
<evidence type="ECO:0000259" key="4">
    <source>
        <dbReference type="Pfam" id="PF00733"/>
    </source>
</evidence>
<dbReference type="SUPFAM" id="SSF52402">
    <property type="entry name" value="Adenine nucleotide alpha hydrolases-like"/>
    <property type="match status" value="1"/>
</dbReference>
<comment type="caution">
    <text evidence="5">The sequence shown here is derived from an EMBL/GenBank/DDBJ whole genome shotgun (WGS) entry which is preliminary data.</text>
</comment>
<dbReference type="PANTHER" id="PTHR43284">
    <property type="entry name" value="ASPARAGINE SYNTHETASE (GLUTAMINE-HYDROLYZING)"/>
    <property type="match status" value="1"/>
</dbReference>
<evidence type="ECO:0000256" key="1">
    <source>
        <dbReference type="ARBA" id="ARBA00005187"/>
    </source>
</evidence>
<dbReference type="Pfam" id="PF00733">
    <property type="entry name" value="Asn_synthase"/>
    <property type="match status" value="1"/>
</dbReference>
<organism evidence="5 6">
    <name type="scientific">Sphingomonas natans</name>
    <dbReference type="NCBI Taxonomy" id="3063330"/>
    <lineage>
        <taxon>Bacteria</taxon>
        <taxon>Pseudomonadati</taxon>
        <taxon>Pseudomonadota</taxon>
        <taxon>Alphaproteobacteria</taxon>
        <taxon>Sphingomonadales</taxon>
        <taxon>Sphingomonadaceae</taxon>
        <taxon>Sphingomonas</taxon>
    </lineage>
</organism>